<feature type="domain" description="Fibronectin type-III" evidence="9">
    <location>
        <begin position="769"/>
        <end position="868"/>
    </location>
</feature>
<reference evidence="11" key="1">
    <citation type="submission" date="2025-08" db="UniProtKB">
        <authorList>
            <consortium name="RefSeq"/>
        </authorList>
    </citation>
    <scope>IDENTIFICATION</scope>
    <source>
        <tissue evidence="11">Testes</tissue>
    </source>
</reference>
<dbReference type="Gene3D" id="2.170.300.10">
    <property type="entry name" value="Tie2 ligand-binding domain superfamily"/>
    <property type="match status" value="1"/>
</dbReference>
<feature type="domain" description="Fibronectin type-III" evidence="9">
    <location>
        <begin position="554"/>
        <end position="666"/>
    </location>
</feature>
<proteinExistence type="predicted"/>
<keyword evidence="5" id="KW-0472">Membrane</keyword>
<feature type="domain" description="Fibronectin type-III" evidence="9">
    <location>
        <begin position="448"/>
        <end position="552"/>
    </location>
</feature>
<keyword evidence="6" id="KW-0325">Glycoprotein</keyword>
<evidence type="ECO:0000313" key="11">
    <source>
        <dbReference type="RefSeq" id="XP_006819115.1"/>
    </source>
</evidence>
<feature type="signal peptide" evidence="7">
    <location>
        <begin position="1"/>
        <end position="18"/>
    </location>
</feature>
<protein>
    <submittedName>
        <fullName evidence="11">Uncharacterized protein LOC102801447</fullName>
    </submittedName>
</protein>
<dbReference type="GeneID" id="102801447"/>
<evidence type="ECO:0000256" key="6">
    <source>
        <dbReference type="ARBA" id="ARBA00023180"/>
    </source>
</evidence>
<keyword evidence="3 7" id="KW-0732">Signal</keyword>
<keyword evidence="10" id="KW-1185">Reference proteome</keyword>
<keyword evidence="2" id="KW-0812">Transmembrane</keyword>
<dbReference type="Proteomes" id="UP000694865">
    <property type="component" value="Unplaced"/>
</dbReference>
<evidence type="ECO:0000256" key="2">
    <source>
        <dbReference type="ARBA" id="ARBA00022692"/>
    </source>
</evidence>
<evidence type="ECO:0000256" key="1">
    <source>
        <dbReference type="ARBA" id="ARBA00004479"/>
    </source>
</evidence>
<dbReference type="InterPro" id="IPR057598">
    <property type="entry name" value="Fn3_PTPRU"/>
</dbReference>
<dbReference type="InterPro" id="IPR036179">
    <property type="entry name" value="Ig-like_dom_sf"/>
</dbReference>
<dbReference type="InterPro" id="IPR007110">
    <property type="entry name" value="Ig-like_dom"/>
</dbReference>
<evidence type="ECO:0000313" key="10">
    <source>
        <dbReference type="Proteomes" id="UP000694865"/>
    </source>
</evidence>
<dbReference type="InterPro" id="IPR003961">
    <property type="entry name" value="FN3_dom"/>
</dbReference>
<dbReference type="Pfam" id="PF00041">
    <property type="entry name" value="fn3"/>
    <property type="match status" value="2"/>
</dbReference>
<evidence type="ECO:0000259" key="9">
    <source>
        <dbReference type="PROSITE" id="PS50853"/>
    </source>
</evidence>
<evidence type="ECO:0000256" key="3">
    <source>
        <dbReference type="ARBA" id="ARBA00022729"/>
    </source>
</evidence>
<name>A0ABM0MGH4_SACKO</name>
<dbReference type="PROSITE" id="PS50835">
    <property type="entry name" value="IG_LIKE"/>
    <property type="match status" value="1"/>
</dbReference>
<evidence type="ECO:0000256" key="4">
    <source>
        <dbReference type="ARBA" id="ARBA00022989"/>
    </source>
</evidence>
<dbReference type="PROSITE" id="PS50853">
    <property type="entry name" value="FN3"/>
    <property type="match status" value="4"/>
</dbReference>
<dbReference type="PANTHER" id="PTHR26391:SF18">
    <property type="entry name" value="PROTEIN KINASE RECEPTOR TIE-1, PUTATIVE-RELATED"/>
    <property type="match status" value="1"/>
</dbReference>
<accession>A0ABM0MGH4</accession>
<evidence type="ECO:0000259" key="8">
    <source>
        <dbReference type="PROSITE" id="PS50835"/>
    </source>
</evidence>
<dbReference type="SMART" id="SM00060">
    <property type="entry name" value="FN3"/>
    <property type="match status" value="5"/>
</dbReference>
<dbReference type="PANTHER" id="PTHR26391">
    <property type="entry name" value="INACTIVE TYROSINE-PROTEIN KINASE 7"/>
    <property type="match status" value="1"/>
</dbReference>
<dbReference type="Gene3D" id="2.60.40.10">
    <property type="entry name" value="Immunoglobulins"/>
    <property type="match status" value="6"/>
</dbReference>
<dbReference type="RefSeq" id="XP_006819115.1">
    <property type="nucleotide sequence ID" value="XM_006819052.1"/>
</dbReference>
<feature type="domain" description="Fibronectin type-III" evidence="9">
    <location>
        <begin position="667"/>
        <end position="765"/>
    </location>
</feature>
<feature type="domain" description="Ig-like" evidence="8">
    <location>
        <begin position="118"/>
        <end position="180"/>
    </location>
</feature>
<dbReference type="InterPro" id="IPR036116">
    <property type="entry name" value="FN3_sf"/>
</dbReference>
<gene>
    <name evidence="11" type="primary">LOC102801447</name>
</gene>
<dbReference type="InterPro" id="IPR013783">
    <property type="entry name" value="Ig-like_fold"/>
</dbReference>
<dbReference type="SUPFAM" id="SSF49265">
    <property type="entry name" value="Fibronectin type III"/>
    <property type="match status" value="5"/>
</dbReference>
<dbReference type="SUPFAM" id="SSF48726">
    <property type="entry name" value="Immunoglobulin"/>
    <property type="match status" value="1"/>
</dbReference>
<organism evidence="10 11">
    <name type="scientific">Saccoglossus kowalevskii</name>
    <name type="common">Acorn worm</name>
    <dbReference type="NCBI Taxonomy" id="10224"/>
    <lineage>
        <taxon>Eukaryota</taxon>
        <taxon>Metazoa</taxon>
        <taxon>Hemichordata</taxon>
        <taxon>Enteropneusta</taxon>
        <taxon>Harrimaniidae</taxon>
        <taxon>Saccoglossus</taxon>
    </lineage>
</organism>
<feature type="chain" id="PRO_5046178210" evidence="7">
    <location>
        <begin position="19"/>
        <end position="1222"/>
    </location>
</feature>
<comment type="subcellular location">
    <subcellularLocation>
        <location evidence="1">Membrane</location>
        <topology evidence="1">Single-pass type I membrane protein</topology>
    </subcellularLocation>
</comment>
<evidence type="ECO:0000256" key="7">
    <source>
        <dbReference type="SAM" id="SignalP"/>
    </source>
</evidence>
<dbReference type="Pfam" id="PF23144">
    <property type="entry name" value="Fn3_PTPRU"/>
    <property type="match status" value="1"/>
</dbReference>
<evidence type="ECO:0000256" key="5">
    <source>
        <dbReference type="ARBA" id="ARBA00023136"/>
    </source>
</evidence>
<keyword evidence="4" id="KW-1133">Transmembrane helix</keyword>
<dbReference type="CDD" id="cd00063">
    <property type="entry name" value="FN3"/>
    <property type="match status" value="3"/>
</dbReference>
<sequence length="1222" mass="135628">MEVTFLFHALLIVLQISAGEVTFFNAKAVVRQSGDYFIGGYSSGESAEELRSSFKYGRVIDIGTGGELPDGFRIRDRYDFAKRLYLPEGAGRPGVYYCDVMDVRFQTVVLSLDASILPESHTKTVSWGENMSLGMVIKSTTISATQLKWKHNGVDIEAWNGQSSITITSAKPSDAGIYECYSSEEQRRNGLHGFMRLIVRGCGNNYWGHNCDRQCSSHKSDVCRSRLLCLQDPYGCSCQASYTGLDCFEDCPQGKYGSGCTQTCHCTTGCNKETGACNNGGSCITGFSGHNCQVSSSCSTGFYGELCNYNCHCKNNAACDKNTGVCPNGDCAPGWINLDTIDSDCQQDGSVKFGDHYTKKVNPGEETYFICEVISNPVIQQTHMMLVNEDTAEYVTISDYYTRDTYIAVGNYSGVVVNSTRDFVCHVPHEMISVAITTQLYELPRFHSNNHPYITKIYPDVIRISWNRWNPLAGDIGDGPIEGYTVYYRESNISNWMYVEYQAANGTHVQNYSSNVIGLRWSTTYEFTVTVTRPGKFGEGSDEITVTETTTCGKPDKLTVIDVSAPRQKEIHIKIQIPTANQIRCNVNNVDGYIDNIEVKYRKANMDDEYQTKQFDIGGNLSSVDTYVVASDSLIPYTIYEVTTVVRNYNFESPISNFITVLTPEATPTKPRNVTLQHTAHSITVEWVIPEYVNGIIRNYMITYWKRDDHTTVQVVHITDTLNYVNAYILRDLNYNVQYSIQVSATTGAGTGMASDVVKIRTADTVPGKPDYLNVVFTNNNSITLEWNEPVVFSGNITKYEVAYSSIESVYWNASNIFQNLTVFGHINEYTLQDLPPGTMIRVSLSASTGVGFGEANTIITGTDISVTSILDAIDVTEQLKLTNATVDIQLPQIADNRIDRNTSLLNYIIVVHHKSPHNNGSDIDDGSDIDVVMLTAYNDSSSSYYITASFQLNKIPSEFTVGDGMVYNGYYNVPLTPGRSFNLLYGLSVLTSGITLSYRDSIYLNANKTSRTITLHGDIDTYTLHGLSPGTQFVISVSASTKAGFGASDTILTGTKMKEIDIFAGIEEIQGHGHSSSFYLPQLDDSNIKKETNLLKYIIAVNVDAANDLRWDENLAKLSTYNQGGAPYYIAAVFTLNEIPAEFTLGDGMMYNGYYNAPLTEGNRYYVYYGVLVMTTGTHVNVLDLLIPPDMSDYEDLRDTDVNIYDIAERLNTPNDDQTDG</sequence>